<accession>C8P727</accession>
<gene>
    <name evidence="3" type="ORF">FC31_GL002010</name>
    <name evidence="2" type="ORF">HMPREF0494_1121</name>
</gene>
<dbReference type="Proteomes" id="UP000051883">
    <property type="component" value="Unassembled WGS sequence"/>
</dbReference>
<protein>
    <submittedName>
        <fullName evidence="2">Uncharacterized protein</fullName>
    </submittedName>
</protein>
<dbReference type="Proteomes" id="UP000003675">
    <property type="component" value="Unassembled WGS sequence"/>
</dbReference>
<dbReference type="HOGENOM" id="CLU_1088971_0_0_9"/>
<dbReference type="AlphaFoldDB" id="C8P727"/>
<evidence type="ECO:0000256" key="1">
    <source>
        <dbReference type="SAM" id="Phobius"/>
    </source>
</evidence>
<name>C8P727_9LACO</name>
<feature type="transmembrane region" description="Helical" evidence="1">
    <location>
        <begin position="7"/>
        <end position="26"/>
    </location>
</feature>
<evidence type="ECO:0000313" key="3">
    <source>
        <dbReference type="EMBL" id="KRK60069.1"/>
    </source>
</evidence>
<dbReference type="PATRIC" id="fig|525309.8.peg.2085"/>
<proteinExistence type="predicted"/>
<reference evidence="2 4" key="1">
    <citation type="submission" date="2009-09" db="EMBL/GenBank/DDBJ databases">
        <authorList>
            <person name="Qin X."/>
            <person name="Bachman B."/>
            <person name="Battles P."/>
            <person name="Bell A."/>
            <person name="Bess C."/>
            <person name="Bickham C."/>
            <person name="Chaboub L."/>
            <person name="Chen D."/>
            <person name="Coyle M."/>
            <person name="Deiros D.R."/>
            <person name="Dinh H."/>
            <person name="Forbes L."/>
            <person name="Fowler G."/>
            <person name="Francisco L."/>
            <person name="Fu Q."/>
            <person name="Gubbala S."/>
            <person name="Hale W."/>
            <person name="Han Y."/>
            <person name="Hemphill L."/>
            <person name="Highlander S.K."/>
            <person name="Hirani K."/>
            <person name="Hogues M."/>
            <person name="Jackson L."/>
            <person name="Jakkamsetti A."/>
            <person name="Javaid M."/>
            <person name="Jiang H."/>
            <person name="Korchina V."/>
            <person name="Kovar C."/>
            <person name="Lara F."/>
            <person name="Lee S."/>
            <person name="Mata R."/>
            <person name="Mathew T."/>
            <person name="Moen C."/>
            <person name="Morales K."/>
            <person name="Munidasa M."/>
            <person name="Nazareth L."/>
            <person name="Ngo R."/>
            <person name="Nguyen L."/>
            <person name="Okwuonu G."/>
            <person name="Ongeri F."/>
            <person name="Patil S."/>
            <person name="Petrosino J."/>
            <person name="Pham C."/>
            <person name="Pham P."/>
            <person name="Pu L.-L."/>
            <person name="Puazo M."/>
            <person name="Raj R."/>
            <person name="Reid J."/>
            <person name="Rouhana J."/>
            <person name="Saada N."/>
            <person name="Shang Y."/>
            <person name="Simmons D."/>
            <person name="Thornton R."/>
            <person name="Warren J."/>
            <person name="Weissenberger G."/>
            <person name="Zhang J."/>
            <person name="Zhang L."/>
            <person name="Zhou C."/>
            <person name="Zhu D."/>
            <person name="Muzny D."/>
            <person name="Worley K."/>
            <person name="Gibbs R."/>
        </authorList>
    </citation>
    <scope>NUCLEOTIDE SEQUENCE [LARGE SCALE GENOMIC DNA]</scope>
    <source>
        <strain evidence="2 4">DSM 16041</strain>
    </source>
</reference>
<dbReference type="InterPro" id="IPR038054">
    <property type="entry name" value="LD_TPept-like_central_sf"/>
</dbReference>
<keyword evidence="1" id="KW-0812">Transmembrane</keyword>
<dbReference type="EMBL" id="AZDK01000008">
    <property type="protein sequence ID" value="KRK60069.1"/>
    <property type="molecule type" value="Genomic_DNA"/>
</dbReference>
<dbReference type="STRING" id="525309.HMPREF0494_1121"/>
<evidence type="ECO:0000313" key="2">
    <source>
        <dbReference type="EMBL" id="EEW53687.1"/>
    </source>
</evidence>
<evidence type="ECO:0000313" key="5">
    <source>
        <dbReference type="Proteomes" id="UP000051883"/>
    </source>
</evidence>
<organism evidence="2 4">
    <name type="scientific">Limosilactobacillus antri DSM 16041</name>
    <dbReference type="NCBI Taxonomy" id="525309"/>
    <lineage>
        <taxon>Bacteria</taxon>
        <taxon>Bacillati</taxon>
        <taxon>Bacillota</taxon>
        <taxon>Bacilli</taxon>
        <taxon>Lactobacillales</taxon>
        <taxon>Lactobacillaceae</taxon>
        <taxon>Limosilactobacillus</taxon>
    </lineage>
</organism>
<dbReference type="SUPFAM" id="SSF143985">
    <property type="entry name" value="L,D-transpeptidase pre-catalytic domain-like"/>
    <property type="match status" value="1"/>
</dbReference>
<dbReference type="EMBL" id="ACLL01000026">
    <property type="protein sequence ID" value="EEW53687.1"/>
    <property type="molecule type" value="Genomic_DNA"/>
</dbReference>
<keyword evidence="1" id="KW-0472">Membrane</keyword>
<comment type="caution">
    <text evidence="2">The sequence shown here is derived from an EMBL/GenBank/DDBJ whole genome shotgun (WGS) entry which is preliminary data.</text>
</comment>
<reference evidence="3 5" key="2">
    <citation type="journal article" date="2015" name="Genome Announc.">
        <title>Expanding the biotechnology potential of lactobacilli through comparative genomics of 213 strains and associated genera.</title>
        <authorList>
            <person name="Sun Z."/>
            <person name="Harris H.M."/>
            <person name="McCann A."/>
            <person name="Guo C."/>
            <person name="Argimon S."/>
            <person name="Zhang W."/>
            <person name="Yang X."/>
            <person name="Jeffery I.B."/>
            <person name="Cooney J.C."/>
            <person name="Kagawa T.F."/>
            <person name="Liu W."/>
            <person name="Song Y."/>
            <person name="Salvetti E."/>
            <person name="Wrobel A."/>
            <person name="Rasinkangas P."/>
            <person name="Parkhill J."/>
            <person name="Rea M.C."/>
            <person name="O'Sullivan O."/>
            <person name="Ritari J."/>
            <person name="Douillard F.P."/>
            <person name="Paul Ross R."/>
            <person name="Yang R."/>
            <person name="Briner A.E."/>
            <person name="Felis G.E."/>
            <person name="de Vos W.M."/>
            <person name="Barrangou R."/>
            <person name="Klaenhammer T.R."/>
            <person name="Caufield P.W."/>
            <person name="Cui Y."/>
            <person name="Zhang H."/>
            <person name="O'Toole P.W."/>
        </authorList>
    </citation>
    <scope>NUCLEOTIDE SEQUENCE [LARGE SCALE GENOMIC DNA]</scope>
    <source>
        <strain evidence="3 5">DSM 16041</strain>
    </source>
</reference>
<dbReference type="eggNOG" id="COG1376">
    <property type="taxonomic scope" value="Bacteria"/>
</dbReference>
<keyword evidence="1" id="KW-1133">Transmembrane helix</keyword>
<keyword evidence="5" id="KW-1185">Reference proteome</keyword>
<evidence type="ECO:0000313" key="4">
    <source>
        <dbReference type="Proteomes" id="UP000003675"/>
    </source>
</evidence>
<sequence length="255" mass="28522">MQLKLRNYIIAVIAVLVVLLGVMSWHQHGHFNRNTTVNGVAVGGMTVDQAYQKVKESTRANQVYINGRLVYQGKASASGITSADKSKFAAAQKEQRTFFPSSKKQNVNVMPSQLDDDQTALMRRAVYAETEKMNQGRRAPVDAYAELKNGTVSTVAAKKGNQYDVRDLIQQFNRQRANGTIRLTAHHTHPLTADSKTVQKEKAKLEALSKRKVTYKVEKESYHFSADDVITRATYQHGKYSFDTSAVKGRIAKIN</sequence>